<dbReference type="RefSeq" id="WP_301589405.1">
    <property type="nucleotide sequence ID" value="NZ_JAPFQI010000003.1"/>
</dbReference>
<dbReference type="Gene3D" id="3.40.50.150">
    <property type="entry name" value="Vaccinia Virus protein VP39"/>
    <property type="match status" value="1"/>
</dbReference>
<evidence type="ECO:0000259" key="6">
    <source>
        <dbReference type="PROSITE" id="PS50123"/>
    </source>
</evidence>
<dbReference type="Proteomes" id="UP001526430">
    <property type="component" value="Unassembled WGS sequence"/>
</dbReference>
<dbReference type="InterPro" id="IPR036804">
    <property type="entry name" value="CheR_N_sf"/>
</dbReference>
<evidence type="ECO:0000256" key="3">
    <source>
        <dbReference type="ARBA" id="ARBA00022603"/>
    </source>
</evidence>
<keyword evidence="3" id="KW-0489">Methyltransferase</keyword>
<dbReference type="InterPro" id="IPR022642">
    <property type="entry name" value="CheR_C"/>
</dbReference>
<dbReference type="EMBL" id="JAPFQI010000003">
    <property type="protein sequence ID" value="MCW8085505.1"/>
    <property type="molecule type" value="Genomic_DNA"/>
</dbReference>
<name>A0ABT3NTM3_9PROT</name>
<evidence type="ECO:0000256" key="4">
    <source>
        <dbReference type="ARBA" id="ARBA00022679"/>
    </source>
</evidence>
<evidence type="ECO:0000313" key="7">
    <source>
        <dbReference type="EMBL" id="MCW8085505.1"/>
    </source>
</evidence>
<accession>A0ABT3NTM3</accession>
<dbReference type="PROSITE" id="PS50123">
    <property type="entry name" value="CHER"/>
    <property type="match status" value="1"/>
</dbReference>
<sequence length="279" mass="30780">MTPATFTVLTGIVKQRSGGVINPDQGYMLETRLAPLLKREGLPSLDALAARLAAPRSDTLAQEMTELLTTNESSFFRDGRPFEHLRGFLPALHRARPPGMPLRIWSAACSTGQDAYSISILASELGEADPGFATRRVEILGTDICGAVLERARAGLFTQFEVQRGLPIRTLLKRFTQEETRWRIRPEIAARCRFERLNLLGDLRALGRFDVIFCRNVLIYFDVPTKARVLDALADRLQPDGALYLGAAETALGMGARLAPLPGERGVYGLGMEAERLRA</sequence>
<keyword evidence="5" id="KW-0949">S-adenosyl-L-methionine</keyword>
<dbReference type="Gene3D" id="1.10.155.10">
    <property type="entry name" value="Chemotaxis receptor methyltransferase CheR, N-terminal domain"/>
    <property type="match status" value="1"/>
</dbReference>
<dbReference type="InterPro" id="IPR000780">
    <property type="entry name" value="CheR_MeTrfase"/>
</dbReference>
<gene>
    <name evidence="7" type="ORF">OF850_07705</name>
</gene>
<evidence type="ECO:0000313" key="8">
    <source>
        <dbReference type="Proteomes" id="UP001526430"/>
    </source>
</evidence>
<dbReference type="SUPFAM" id="SSF47757">
    <property type="entry name" value="Chemotaxis receptor methyltransferase CheR, N-terminal domain"/>
    <property type="match status" value="1"/>
</dbReference>
<dbReference type="InterPro" id="IPR029063">
    <property type="entry name" value="SAM-dependent_MTases_sf"/>
</dbReference>
<comment type="catalytic activity">
    <reaction evidence="1">
        <text>L-glutamyl-[protein] + S-adenosyl-L-methionine = [protein]-L-glutamate 5-O-methyl ester + S-adenosyl-L-homocysteine</text>
        <dbReference type="Rhea" id="RHEA:24452"/>
        <dbReference type="Rhea" id="RHEA-COMP:10208"/>
        <dbReference type="Rhea" id="RHEA-COMP:10311"/>
        <dbReference type="ChEBI" id="CHEBI:29973"/>
        <dbReference type="ChEBI" id="CHEBI:57856"/>
        <dbReference type="ChEBI" id="CHEBI:59789"/>
        <dbReference type="ChEBI" id="CHEBI:82795"/>
        <dbReference type="EC" id="2.1.1.80"/>
    </reaction>
</comment>
<reference evidence="7 8" key="1">
    <citation type="submission" date="2022-10" db="EMBL/GenBank/DDBJ databases">
        <title>Roseococcus glaciei nov., sp. nov., isolated from glacier.</title>
        <authorList>
            <person name="Liu Q."/>
            <person name="Xin Y.-H."/>
        </authorList>
    </citation>
    <scope>NUCLEOTIDE SEQUENCE [LARGE SCALE GENOMIC DNA]</scope>
    <source>
        <strain evidence="7 8">MDT2-1-1</strain>
    </source>
</reference>
<evidence type="ECO:0000256" key="2">
    <source>
        <dbReference type="ARBA" id="ARBA00012534"/>
    </source>
</evidence>
<dbReference type="PANTHER" id="PTHR24422">
    <property type="entry name" value="CHEMOTAXIS PROTEIN METHYLTRANSFERASE"/>
    <property type="match status" value="1"/>
</dbReference>
<organism evidence="7 8">
    <name type="scientific">Sabulicella glaciei</name>
    <dbReference type="NCBI Taxonomy" id="2984948"/>
    <lineage>
        <taxon>Bacteria</taxon>
        <taxon>Pseudomonadati</taxon>
        <taxon>Pseudomonadota</taxon>
        <taxon>Alphaproteobacteria</taxon>
        <taxon>Acetobacterales</taxon>
        <taxon>Acetobacteraceae</taxon>
        <taxon>Sabulicella</taxon>
    </lineage>
</organism>
<dbReference type="PANTHER" id="PTHR24422:SF21">
    <property type="entry name" value="CHEMOTAXIS PROTEIN METHYLTRANSFERASE 1"/>
    <property type="match status" value="1"/>
</dbReference>
<feature type="domain" description="CheR-type methyltransferase" evidence="6">
    <location>
        <begin position="1"/>
        <end position="250"/>
    </location>
</feature>
<evidence type="ECO:0000256" key="1">
    <source>
        <dbReference type="ARBA" id="ARBA00001541"/>
    </source>
</evidence>
<evidence type="ECO:0000256" key="5">
    <source>
        <dbReference type="ARBA" id="ARBA00022691"/>
    </source>
</evidence>
<proteinExistence type="predicted"/>
<keyword evidence="8" id="KW-1185">Reference proteome</keyword>
<dbReference type="EC" id="2.1.1.80" evidence="2"/>
<dbReference type="SMART" id="SM00138">
    <property type="entry name" value="MeTrc"/>
    <property type="match status" value="1"/>
</dbReference>
<dbReference type="PRINTS" id="PR00996">
    <property type="entry name" value="CHERMTFRASE"/>
</dbReference>
<protein>
    <recommendedName>
        <fullName evidence="2">protein-glutamate O-methyltransferase</fullName>
        <ecNumber evidence="2">2.1.1.80</ecNumber>
    </recommendedName>
</protein>
<dbReference type="SUPFAM" id="SSF53335">
    <property type="entry name" value="S-adenosyl-L-methionine-dependent methyltransferases"/>
    <property type="match status" value="1"/>
</dbReference>
<dbReference type="Pfam" id="PF01739">
    <property type="entry name" value="CheR"/>
    <property type="match status" value="1"/>
</dbReference>
<comment type="caution">
    <text evidence="7">The sequence shown here is derived from an EMBL/GenBank/DDBJ whole genome shotgun (WGS) entry which is preliminary data.</text>
</comment>
<dbReference type="InterPro" id="IPR050903">
    <property type="entry name" value="Bact_Chemotaxis_MeTrfase"/>
</dbReference>
<keyword evidence="4" id="KW-0808">Transferase</keyword>